<name>A0A9N8VTC7_9GLOM</name>
<reference evidence="2" key="1">
    <citation type="submission" date="2021-06" db="EMBL/GenBank/DDBJ databases">
        <authorList>
            <person name="Kallberg Y."/>
            <person name="Tangrot J."/>
            <person name="Rosling A."/>
        </authorList>
    </citation>
    <scope>NUCLEOTIDE SEQUENCE</scope>
    <source>
        <strain evidence="2">IA702</strain>
    </source>
</reference>
<feature type="region of interest" description="Disordered" evidence="1">
    <location>
        <begin position="54"/>
        <end position="134"/>
    </location>
</feature>
<proteinExistence type="predicted"/>
<feature type="compositionally biased region" description="Low complexity" evidence="1">
    <location>
        <begin position="63"/>
        <end position="76"/>
    </location>
</feature>
<organism evidence="2 3">
    <name type="scientific">Paraglomus occultum</name>
    <dbReference type="NCBI Taxonomy" id="144539"/>
    <lineage>
        <taxon>Eukaryota</taxon>
        <taxon>Fungi</taxon>
        <taxon>Fungi incertae sedis</taxon>
        <taxon>Mucoromycota</taxon>
        <taxon>Glomeromycotina</taxon>
        <taxon>Glomeromycetes</taxon>
        <taxon>Paraglomerales</taxon>
        <taxon>Paraglomeraceae</taxon>
        <taxon>Paraglomus</taxon>
    </lineage>
</organism>
<dbReference type="AlphaFoldDB" id="A0A9N8VTC7"/>
<dbReference type="EMBL" id="CAJVPJ010000032">
    <property type="protein sequence ID" value="CAG8461711.1"/>
    <property type="molecule type" value="Genomic_DNA"/>
</dbReference>
<evidence type="ECO:0000256" key="1">
    <source>
        <dbReference type="SAM" id="MobiDB-lite"/>
    </source>
</evidence>
<gene>
    <name evidence="2" type="ORF">POCULU_LOCUS597</name>
</gene>
<keyword evidence="3" id="KW-1185">Reference proteome</keyword>
<feature type="compositionally biased region" description="Polar residues" evidence="1">
    <location>
        <begin position="106"/>
        <end position="117"/>
    </location>
</feature>
<evidence type="ECO:0000313" key="3">
    <source>
        <dbReference type="Proteomes" id="UP000789572"/>
    </source>
</evidence>
<sequence>MDDDDTQDYNYQHYYPNYWYSGETTGFEATDRAEEVNPLDSLLDKIDTEIKVKLDGKSKEQSNENNTSTSTDSSTTFPIDSAPPLPSYPPPLPSYPPPLPPSSSSVTTHTPNYTASARFNARTGRFQRDPTLNPERFSADAKAMRQMSFFFNYEQYAEERGRKRLKGEQKEKKLN</sequence>
<comment type="caution">
    <text evidence="2">The sequence shown here is derived from an EMBL/GenBank/DDBJ whole genome shotgun (WGS) entry which is preliminary data.</text>
</comment>
<evidence type="ECO:0000313" key="2">
    <source>
        <dbReference type="EMBL" id="CAG8461711.1"/>
    </source>
</evidence>
<dbReference type="OrthoDB" id="2444812at2759"/>
<dbReference type="Proteomes" id="UP000789572">
    <property type="component" value="Unassembled WGS sequence"/>
</dbReference>
<protein>
    <submittedName>
        <fullName evidence="2">6730_t:CDS:1</fullName>
    </submittedName>
</protein>
<feature type="compositionally biased region" description="Pro residues" evidence="1">
    <location>
        <begin position="81"/>
        <end position="101"/>
    </location>
</feature>
<accession>A0A9N8VTC7</accession>